<accession>A0AAP5BQJ8</accession>
<protein>
    <recommendedName>
        <fullName evidence="5">TIR domain-containing protein</fullName>
    </recommendedName>
</protein>
<proteinExistence type="predicted"/>
<evidence type="ECO:0000313" key="2">
    <source>
        <dbReference type="EMBL" id="MDQ6414184.1"/>
    </source>
</evidence>
<name>A0AAP5BQJ8_9BURK</name>
<evidence type="ECO:0008006" key="5">
    <source>
        <dbReference type="Google" id="ProtNLM"/>
    </source>
</evidence>
<comment type="caution">
    <text evidence="2">The sequence shown here is derived from an EMBL/GenBank/DDBJ whole genome shotgun (WGS) entry which is preliminary data.</text>
</comment>
<gene>
    <name evidence="2" type="ORF">NIE36_44550</name>
    <name evidence="1" type="ORF">OSB80_44665</name>
</gene>
<reference evidence="2" key="1">
    <citation type="submission" date="2022-06" db="EMBL/GenBank/DDBJ databases">
        <title>PHB producers.</title>
        <authorList>
            <person name="Besaury L."/>
        </authorList>
    </citation>
    <scope>NUCLEOTIDE SEQUENCE</scope>
    <source>
        <strain evidence="2 3">SEWS6</strain>
    </source>
</reference>
<sequence>MADEIQAQIAQVSLVIGVLSGKDSSQWVLFELGIAAALGRRILLITPPDAEPIPFSPRHMLVLRVAPDNEEAIGFALDQILSAPERMIDDKSSQRKASRGLGEKADELWGSLEHSLAVNDWKGVENVVSEALKYSDTDVVVTSPRRDKGADFAVWSDLLETLVGNPLLVEVKSRIRRREDALRITNQIAAYVSGSGSQWALLLYGEGPDPDSNWWAQTSPNVLVLPLKSFLEGLRSRTFPELVRDLRNSRVHGSSV</sequence>
<evidence type="ECO:0000313" key="4">
    <source>
        <dbReference type="Proteomes" id="UP001242288"/>
    </source>
</evidence>
<dbReference type="Proteomes" id="UP001209412">
    <property type="component" value="Unassembled WGS sequence"/>
</dbReference>
<evidence type="ECO:0000313" key="1">
    <source>
        <dbReference type="EMBL" id="MCX4152373.1"/>
    </source>
</evidence>
<evidence type="ECO:0000313" key="3">
    <source>
        <dbReference type="Proteomes" id="UP001209412"/>
    </source>
</evidence>
<dbReference type="EMBL" id="JAMXWF010000102">
    <property type="protein sequence ID" value="MDQ6414184.1"/>
    <property type="molecule type" value="Genomic_DNA"/>
</dbReference>
<dbReference type="Proteomes" id="UP001242288">
    <property type="component" value="Unassembled WGS sequence"/>
</dbReference>
<dbReference type="AlphaFoldDB" id="A0AAP5BQJ8"/>
<dbReference type="EMBL" id="JAPKHW010000102">
    <property type="protein sequence ID" value="MCX4152373.1"/>
    <property type="molecule type" value="Genomic_DNA"/>
</dbReference>
<keyword evidence="3" id="KW-1185">Reference proteome</keyword>
<organism evidence="2 4">
    <name type="scientific">Paraburkholderia madseniana</name>
    <dbReference type="NCBI Taxonomy" id="2599607"/>
    <lineage>
        <taxon>Bacteria</taxon>
        <taxon>Pseudomonadati</taxon>
        <taxon>Pseudomonadota</taxon>
        <taxon>Betaproteobacteria</taxon>
        <taxon>Burkholderiales</taxon>
        <taxon>Burkholderiaceae</taxon>
        <taxon>Paraburkholderia</taxon>
    </lineage>
</organism>